<sequence>MFNVQRYKNSSRTTNKPQCSCIPAPAPSPLHLFICSSSSTTITCDMAFKTLITLASLATAVFAAPSPLVSCGGGRSVQNAACCAWFPVLDDIQANLFSGAQCMEEAHEAIRLTFHDAIGFSMALTQEGKFGGGGADGSILAFSDIETSFAANFGLDFTTEAFIPFAVAHQVSFGDFVQFAGAVGASNCLGGPRLQFLAGRPNNSQPSPDGLVPEPTDSADKIFARMQDAGFSPTELVHLLSAHSVAAQYEVDTDVAGSPFDSTPSSFDTQFFVESLLKGTAFVGNGQGGESMSPIPGEFRLSSDLVISRDQRAACEWQSLVNDHQTMVNNFEAAMMKMATLGQTVSELVDCSDVIPVPASAKFTATFPPSKSINDVDSACSSFPFPSLGTQPGPVTSVLPITA</sequence>
<dbReference type="EMBL" id="MU274902">
    <property type="protein sequence ID" value="KAI0093326.1"/>
    <property type="molecule type" value="Genomic_DNA"/>
</dbReference>
<keyword evidence="2" id="KW-1185">Reference proteome</keyword>
<keyword evidence="1" id="KW-0560">Oxidoreductase</keyword>
<protein>
    <submittedName>
        <fullName evidence="1">Lignin peroxidase</fullName>
    </submittedName>
</protein>
<gene>
    <name evidence="1" type="ORF">BDY19DRAFT_421106</name>
</gene>
<accession>A0ACB8UGN5</accession>
<keyword evidence="1" id="KW-0575">Peroxidase</keyword>
<name>A0ACB8UGN5_9APHY</name>
<organism evidence="1 2">
    <name type="scientific">Irpex rosettiformis</name>
    <dbReference type="NCBI Taxonomy" id="378272"/>
    <lineage>
        <taxon>Eukaryota</taxon>
        <taxon>Fungi</taxon>
        <taxon>Dikarya</taxon>
        <taxon>Basidiomycota</taxon>
        <taxon>Agaricomycotina</taxon>
        <taxon>Agaricomycetes</taxon>
        <taxon>Polyporales</taxon>
        <taxon>Irpicaceae</taxon>
        <taxon>Irpex</taxon>
    </lineage>
</organism>
<reference evidence="1" key="1">
    <citation type="journal article" date="2021" name="Environ. Microbiol.">
        <title>Gene family expansions and transcriptome signatures uncover fungal adaptations to wood decay.</title>
        <authorList>
            <person name="Hage H."/>
            <person name="Miyauchi S."/>
            <person name="Viragh M."/>
            <person name="Drula E."/>
            <person name="Min B."/>
            <person name="Chaduli D."/>
            <person name="Navarro D."/>
            <person name="Favel A."/>
            <person name="Norest M."/>
            <person name="Lesage-Meessen L."/>
            <person name="Balint B."/>
            <person name="Merenyi Z."/>
            <person name="de Eugenio L."/>
            <person name="Morin E."/>
            <person name="Martinez A.T."/>
            <person name="Baldrian P."/>
            <person name="Stursova M."/>
            <person name="Martinez M.J."/>
            <person name="Novotny C."/>
            <person name="Magnuson J.K."/>
            <person name="Spatafora J.W."/>
            <person name="Maurice S."/>
            <person name="Pangilinan J."/>
            <person name="Andreopoulos W."/>
            <person name="LaButti K."/>
            <person name="Hundley H."/>
            <person name="Na H."/>
            <person name="Kuo A."/>
            <person name="Barry K."/>
            <person name="Lipzen A."/>
            <person name="Henrissat B."/>
            <person name="Riley R."/>
            <person name="Ahrendt S."/>
            <person name="Nagy L.G."/>
            <person name="Grigoriev I.V."/>
            <person name="Martin F."/>
            <person name="Rosso M.N."/>
        </authorList>
    </citation>
    <scope>NUCLEOTIDE SEQUENCE</scope>
    <source>
        <strain evidence="1">CBS 384.51</strain>
    </source>
</reference>
<proteinExistence type="predicted"/>
<comment type="caution">
    <text evidence="1">The sequence shown here is derived from an EMBL/GenBank/DDBJ whole genome shotgun (WGS) entry which is preliminary data.</text>
</comment>
<evidence type="ECO:0000313" key="2">
    <source>
        <dbReference type="Proteomes" id="UP001055072"/>
    </source>
</evidence>
<evidence type="ECO:0000313" key="1">
    <source>
        <dbReference type="EMBL" id="KAI0093326.1"/>
    </source>
</evidence>
<dbReference type="Proteomes" id="UP001055072">
    <property type="component" value="Unassembled WGS sequence"/>
</dbReference>